<proteinExistence type="predicted"/>
<dbReference type="AlphaFoldDB" id="A0A1X7UIX8"/>
<reference evidence="1" key="1">
    <citation type="submission" date="2017-05" db="UniProtKB">
        <authorList>
            <consortium name="EnsemblMetazoa"/>
        </authorList>
    </citation>
    <scope>IDENTIFICATION</scope>
</reference>
<sequence length="67" mass="8077">HEEKTAGYWALNKKPQKRIKMTLNYNSRQAYLHMRLEVTFRSDEWFGSKNILFVVASYSYQLIKGQY</sequence>
<organism evidence="1">
    <name type="scientific">Amphimedon queenslandica</name>
    <name type="common">Sponge</name>
    <dbReference type="NCBI Taxonomy" id="400682"/>
    <lineage>
        <taxon>Eukaryota</taxon>
        <taxon>Metazoa</taxon>
        <taxon>Porifera</taxon>
        <taxon>Demospongiae</taxon>
        <taxon>Heteroscleromorpha</taxon>
        <taxon>Haplosclerida</taxon>
        <taxon>Niphatidae</taxon>
        <taxon>Amphimedon</taxon>
    </lineage>
</organism>
<evidence type="ECO:0000313" key="1">
    <source>
        <dbReference type="EnsemblMetazoa" id="Aqu2.1.27930_001"/>
    </source>
</evidence>
<name>A0A1X7UIX8_AMPQE</name>
<protein>
    <submittedName>
        <fullName evidence="1">Uncharacterized protein</fullName>
    </submittedName>
</protein>
<accession>A0A1X7UIX8</accession>
<dbReference type="InParanoid" id="A0A1X7UIX8"/>
<dbReference type="EnsemblMetazoa" id="Aqu2.1.27930_001">
    <property type="protein sequence ID" value="Aqu2.1.27930_001"/>
    <property type="gene ID" value="Aqu2.1.27930"/>
</dbReference>